<evidence type="ECO:0000256" key="1">
    <source>
        <dbReference type="SAM" id="MobiDB-lite"/>
    </source>
</evidence>
<dbReference type="Proteomes" id="UP000327157">
    <property type="component" value="Chromosome 15"/>
</dbReference>
<comment type="caution">
    <text evidence="2">The sequence shown here is derived from an EMBL/GenBank/DDBJ whole genome shotgun (WGS) entry which is preliminary data.</text>
</comment>
<sequence>MTNMGHMSYNIVGNSRPNRGFRLNHRRFSVSRLLRARFVCLFRFLRCSYGQVLQCLKKSMGRNIPGTSSPGTNYGPSGIKRNSSSSSRRSLVIKEMKQKKGRPGSADCCRLRSYGRSNSFYAEAIADCLEFIKRSSVSVDQNP</sequence>
<dbReference type="OrthoDB" id="1164693at2759"/>
<dbReference type="EMBL" id="SMOL01000401">
    <property type="protein sequence ID" value="KAB2618253.1"/>
    <property type="molecule type" value="Genomic_DNA"/>
</dbReference>
<dbReference type="AlphaFoldDB" id="A0A5N5GUD3"/>
<name>A0A5N5GUD3_9ROSA</name>
<reference evidence="2 3" key="3">
    <citation type="submission" date="2019-11" db="EMBL/GenBank/DDBJ databases">
        <title>A de novo genome assembly of a pear dwarfing rootstock.</title>
        <authorList>
            <person name="Wang F."/>
            <person name="Wang J."/>
            <person name="Li S."/>
            <person name="Zhang Y."/>
            <person name="Fang M."/>
            <person name="Ma L."/>
            <person name="Zhao Y."/>
            <person name="Jiang S."/>
        </authorList>
    </citation>
    <scope>NUCLEOTIDE SEQUENCE [LARGE SCALE GENOMIC DNA]</scope>
    <source>
        <strain evidence="2">S2</strain>
        <tissue evidence="2">Leaf</tissue>
    </source>
</reference>
<evidence type="ECO:0000313" key="3">
    <source>
        <dbReference type="Proteomes" id="UP000327157"/>
    </source>
</evidence>
<evidence type="ECO:0000313" key="2">
    <source>
        <dbReference type="EMBL" id="KAB2618253.1"/>
    </source>
</evidence>
<proteinExistence type="predicted"/>
<protein>
    <submittedName>
        <fullName evidence="2">Uncharacterized protein</fullName>
    </submittedName>
</protein>
<reference evidence="3" key="2">
    <citation type="submission" date="2019-10" db="EMBL/GenBank/DDBJ databases">
        <title>A de novo genome assembly of a pear dwarfing rootstock.</title>
        <authorList>
            <person name="Wang F."/>
            <person name="Wang J."/>
            <person name="Li S."/>
            <person name="Zhang Y."/>
            <person name="Fang M."/>
            <person name="Ma L."/>
            <person name="Zhao Y."/>
            <person name="Jiang S."/>
        </authorList>
    </citation>
    <scope>NUCLEOTIDE SEQUENCE [LARGE SCALE GENOMIC DNA]</scope>
</reference>
<keyword evidence="3" id="KW-1185">Reference proteome</keyword>
<dbReference type="PANTHER" id="PTHR34996:SF3">
    <property type="entry name" value="OS06G0327400 PROTEIN"/>
    <property type="match status" value="1"/>
</dbReference>
<feature type="region of interest" description="Disordered" evidence="1">
    <location>
        <begin position="63"/>
        <end position="106"/>
    </location>
</feature>
<dbReference type="PANTHER" id="PTHR34996">
    <property type="entry name" value="OS06G0327400 PROTEIN"/>
    <property type="match status" value="1"/>
</dbReference>
<feature type="compositionally biased region" description="Polar residues" evidence="1">
    <location>
        <begin position="65"/>
        <end position="75"/>
    </location>
</feature>
<gene>
    <name evidence="2" type="ORF">D8674_014122</name>
</gene>
<reference evidence="2 3" key="1">
    <citation type="submission" date="2019-09" db="EMBL/GenBank/DDBJ databases">
        <authorList>
            <person name="Ou C."/>
        </authorList>
    </citation>
    <scope>NUCLEOTIDE SEQUENCE [LARGE SCALE GENOMIC DNA]</scope>
    <source>
        <strain evidence="2">S2</strain>
        <tissue evidence="2">Leaf</tissue>
    </source>
</reference>
<organism evidence="2 3">
    <name type="scientific">Pyrus ussuriensis x Pyrus communis</name>
    <dbReference type="NCBI Taxonomy" id="2448454"/>
    <lineage>
        <taxon>Eukaryota</taxon>
        <taxon>Viridiplantae</taxon>
        <taxon>Streptophyta</taxon>
        <taxon>Embryophyta</taxon>
        <taxon>Tracheophyta</taxon>
        <taxon>Spermatophyta</taxon>
        <taxon>Magnoliopsida</taxon>
        <taxon>eudicotyledons</taxon>
        <taxon>Gunneridae</taxon>
        <taxon>Pentapetalae</taxon>
        <taxon>rosids</taxon>
        <taxon>fabids</taxon>
        <taxon>Rosales</taxon>
        <taxon>Rosaceae</taxon>
        <taxon>Amygdaloideae</taxon>
        <taxon>Maleae</taxon>
        <taxon>Pyrus</taxon>
    </lineage>
</organism>
<accession>A0A5N5GUD3</accession>